<proteinExistence type="predicted"/>
<accession>A0A7Z0EC68</accession>
<dbReference type="RefSeq" id="WP_179577396.1">
    <property type="nucleotide sequence ID" value="NZ_JACCFM010000001.1"/>
</dbReference>
<gene>
    <name evidence="1" type="ORF">HNR05_000281</name>
</gene>
<dbReference type="EMBL" id="JACCFM010000001">
    <property type="protein sequence ID" value="NYJ18490.1"/>
    <property type="molecule type" value="Genomic_DNA"/>
</dbReference>
<comment type="caution">
    <text evidence="1">The sequence shown here is derived from an EMBL/GenBank/DDBJ whole genome shotgun (WGS) entry which is preliminary data.</text>
</comment>
<evidence type="ECO:0000313" key="1">
    <source>
        <dbReference type="EMBL" id="NYJ18490.1"/>
    </source>
</evidence>
<name>A0A7Z0EC68_9MICO</name>
<keyword evidence="2" id="KW-1185">Reference proteome</keyword>
<reference evidence="1 2" key="1">
    <citation type="submission" date="2020-07" db="EMBL/GenBank/DDBJ databases">
        <title>Sequencing the genomes of 1000 actinobacteria strains.</title>
        <authorList>
            <person name="Klenk H.-P."/>
        </authorList>
    </citation>
    <scope>NUCLEOTIDE SEQUENCE [LARGE SCALE GENOMIC DNA]</scope>
    <source>
        <strain evidence="1 2">LI1</strain>
    </source>
</reference>
<dbReference type="AlphaFoldDB" id="A0A7Z0EC68"/>
<sequence length="274" mass="29847">MTAATHPQKPAGNILAADDEGTSDFLEVLKLVDTQVEIIKLQEVVPNYNPLGPSQFLVTSGSGKGRRTVLLDLRSRVELAVELPPEQVSQMVEVVIKALRDEGLDVPERAVERIIELLKSEANVDALRGAMVKLPGTVSPSIARALQSTENSIRAIEDEFGLLDRSGLAEALGSKAKKGAFASDQRKKGRVLSFPRLNAFVYPGFQFDHVHGTVKPVIAPLIALGAKYDWKPSEIALWLCSPTTYLPDDGRPVDFLDDAELVLGIAQNSWGVEW</sequence>
<dbReference type="Proteomes" id="UP000537260">
    <property type="component" value="Unassembled WGS sequence"/>
</dbReference>
<organism evidence="1 2">
    <name type="scientific">Glaciibacter psychrotolerans</name>
    <dbReference type="NCBI Taxonomy" id="670054"/>
    <lineage>
        <taxon>Bacteria</taxon>
        <taxon>Bacillati</taxon>
        <taxon>Actinomycetota</taxon>
        <taxon>Actinomycetes</taxon>
        <taxon>Micrococcales</taxon>
        <taxon>Microbacteriaceae</taxon>
        <taxon>Glaciibacter</taxon>
    </lineage>
</organism>
<evidence type="ECO:0000313" key="2">
    <source>
        <dbReference type="Proteomes" id="UP000537260"/>
    </source>
</evidence>
<protein>
    <submittedName>
        <fullName evidence="1">Uncharacterized protein</fullName>
    </submittedName>
</protein>